<keyword evidence="5" id="KW-1185">Reference proteome</keyword>
<dbReference type="Gene3D" id="3.40.50.300">
    <property type="entry name" value="P-loop containing nucleotide triphosphate hydrolases"/>
    <property type="match status" value="1"/>
</dbReference>
<dbReference type="EMBL" id="CP011267">
    <property type="protein sequence ID" value="AKG90733.1"/>
    <property type="molecule type" value="Genomic_DNA"/>
</dbReference>
<dbReference type="GO" id="GO:0005524">
    <property type="term" value="F:ATP binding"/>
    <property type="evidence" value="ECO:0007669"/>
    <property type="project" value="UniProtKB-KW"/>
</dbReference>
<dbReference type="AlphaFoldDB" id="A0A0F7IBZ9"/>
<evidence type="ECO:0000256" key="1">
    <source>
        <dbReference type="ARBA" id="ARBA00022741"/>
    </source>
</evidence>
<sequence length="231" mass="25355">MVSFYSVQIQNDEFHKKIGGGIPKGTLGVIIGESGSGKSIVCQRMVYGLLKNDVTVTYLSTQFTTVDFVKQMSSVGYSVEKEIIAGKLKFFPVYPLISLPRKRQDYVNRLISAKHVFDAEVIIIDSLSSLVKFDINPESAIDLVAFLKRISATGRSVIATAVPGEIDESAMLELETASTFLAECSLKKFGSDVKNMMTIKKYNLAPGQYQKQIAFRVEPKIGLVVEIAAVA</sequence>
<gene>
    <name evidence="4" type="ORF">GAH_01996</name>
</gene>
<proteinExistence type="predicted"/>
<dbReference type="SUPFAM" id="SSF52540">
    <property type="entry name" value="P-loop containing nucleoside triphosphate hydrolases"/>
    <property type="match status" value="1"/>
</dbReference>
<name>A0A0F7IBZ9_9EURY</name>
<dbReference type="FunCoup" id="A0A0F7IBZ9">
    <property type="interactions" value="2"/>
</dbReference>
<keyword evidence="2" id="KW-0067">ATP-binding</keyword>
<keyword evidence="1" id="KW-0547">Nucleotide-binding</keyword>
<evidence type="ECO:0000313" key="5">
    <source>
        <dbReference type="Proteomes" id="UP000034723"/>
    </source>
</evidence>
<dbReference type="InterPro" id="IPR027417">
    <property type="entry name" value="P-loop_NTPase"/>
</dbReference>
<dbReference type="HOGENOM" id="CLU_094838_0_0_2"/>
<keyword evidence="4" id="KW-0966">Cell projection</keyword>
<evidence type="ECO:0000259" key="3">
    <source>
        <dbReference type="Pfam" id="PF06745"/>
    </source>
</evidence>
<dbReference type="KEGG" id="gah:GAH_01996"/>
<dbReference type="RefSeq" id="WP_048096481.1">
    <property type="nucleotide sequence ID" value="NZ_CP011267.1"/>
</dbReference>
<dbReference type="NCBIfam" id="NF006320">
    <property type="entry name" value="PRK08533.1"/>
    <property type="match status" value="1"/>
</dbReference>
<keyword evidence="4" id="KW-0282">Flagellum</keyword>
<dbReference type="PANTHER" id="PTHR43637">
    <property type="entry name" value="UPF0273 PROTEIN TM_0370"/>
    <property type="match status" value="1"/>
</dbReference>
<dbReference type="Pfam" id="PF06745">
    <property type="entry name" value="ATPase"/>
    <property type="match status" value="1"/>
</dbReference>
<accession>A0A0F7IBZ9</accession>
<dbReference type="PANTHER" id="PTHR43637:SF3">
    <property type="entry name" value="FLAGELLA-RELATED PROTEIN H-RELATED"/>
    <property type="match status" value="1"/>
</dbReference>
<dbReference type="GeneID" id="24804560"/>
<dbReference type="InterPro" id="IPR014774">
    <property type="entry name" value="KaiC-like_dom"/>
</dbReference>
<protein>
    <submittedName>
        <fullName evidence="4">Flagellar accessory protein FlaH</fullName>
    </submittedName>
</protein>
<keyword evidence="4" id="KW-0969">Cilium</keyword>
<feature type="domain" description="KaiC-like" evidence="3">
    <location>
        <begin position="13"/>
        <end position="202"/>
    </location>
</feature>
<dbReference type="InParanoid" id="A0A0F7IBZ9"/>
<dbReference type="STRING" id="113653.GAH_01996"/>
<reference evidence="4 5" key="1">
    <citation type="submission" date="2015-04" db="EMBL/GenBank/DDBJ databases">
        <title>The complete genome sequence of the hyperthermophilic, obligate iron-reducing archaeon Geoglobus ahangari strain 234T.</title>
        <authorList>
            <person name="Manzella M.P."/>
            <person name="Holmes D.E."/>
            <person name="Rocheleau J.M."/>
            <person name="Chung A."/>
            <person name="Reguera G."/>
            <person name="Kashefi K."/>
        </authorList>
    </citation>
    <scope>NUCLEOTIDE SEQUENCE [LARGE SCALE GENOMIC DNA]</scope>
    <source>
        <strain evidence="4 5">234</strain>
    </source>
</reference>
<dbReference type="Proteomes" id="UP000034723">
    <property type="component" value="Chromosome"/>
</dbReference>
<evidence type="ECO:0000256" key="2">
    <source>
        <dbReference type="ARBA" id="ARBA00022840"/>
    </source>
</evidence>
<evidence type="ECO:0000313" key="4">
    <source>
        <dbReference type="EMBL" id="AKG90733.1"/>
    </source>
</evidence>
<organism evidence="4 5">
    <name type="scientific">Geoglobus ahangari</name>
    <dbReference type="NCBI Taxonomy" id="113653"/>
    <lineage>
        <taxon>Archaea</taxon>
        <taxon>Methanobacteriati</taxon>
        <taxon>Methanobacteriota</taxon>
        <taxon>Archaeoglobi</taxon>
        <taxon>Archaeoglobales</taxon>
        <taxon>Archaeoglobaceae</taxon>
        <taxon>Geoglobus</taxon>
    </lineage>
</organism>
<dbReference type="OrthoDB" id="49432at2157"/>